<evidence type="ECO:0000313" key="4">
    <source>
        <dbReference type="Proteomes" id="UP000035996"/>
    </source>
</evidence>
<dbReference type="RefSeq" id="WP_048313102.1">
    <property type="nucleotide sequence ID" value="NZ_CP119526.1"/>
</dbReference>
<organism evidence="2 4">
    <name type="scientific">Guptibacillus hwajinpoensis</name>
    <dbReference type="NCBI Taxonomy" id="208199"/>
    <lineage>
        <taxon>Bacteria</taxon>
        <taxon>Bacillati</taxon>
        <taxon>Bacillota</taxon>
        <taxon>Bacilli</taxon>
        <taxon>Bacillales</taxon>
        <taxon>Guptibacillaceae</taxon>
        <taxon>Guptibacillus</taxon>
    </lineage>
</organism>
<dbReference type="Proteomes" id="UP000310541">
    <property type="component" value="Unassembled WGS sequence"/>
</dbReference>
<dbReference type="AlphaFoldDB" id="A0A0J6CSS5"/>
<protein>
    <submittedName>
        <fullName evidence="2">Uncharacterized protein</fullName>
    </submittedName>
</protein>
<comment type="caution">
    <text evidence="2">The sequence shown here is derived from an EMBL/GenBank/DDBJ whole genome shotgun (WGS) entry which is preliminary data.</text>
</comment>
<keyword evidence="1" id="KW-0812">Transmembrane</keyword>
<evidence type="ECO:0000313" key="2">
    <source>
        <dbReference type="EMBL" id="KMM36125.1"/>
    </source>
</evidence>
<proteinExistence type="predicted"/>
<accession>A0A0J6CSS5</accession>
<dbReference type="Proteomes" id="UP000035996">
    <property type="component" value="Unassembled WGS sequence"/>
</dbReference>
<name>A0A0J6CSS5_9BACL</name>
<dbReference type="EMBL" id="SWFM01000005">
    <property type="protein sequence ID" value="TKD68810.1"/>
    <property type="molecule type" value="Genomic_DNA"/>
</dbReference>
<reference evidence="2 4" key="1">
    <citation type="submission" date="2015-06" db="EMBL/GenBank/DDBJ databases">
        <authorList>
            <person name="Liu B."/>
            <person name="Wang J."/>
            <person name="Zhu Y."/>
            <person name="Liu G."/>
            <person name="Chen Q."/>
            <person name="Zheng C."/>
            <person name="Che J."/>
            <person name="Ge C."/>
            <person name="Shi H."/>
            <person name="Pan Z."/>
            <person name="Liu X."/>
        </authorList>
    </citation>
    <scope>NUCLEOTIDE SEQUENCE [LARGE SCALE GENOMIC DNA]</scope>
    <source>
        <strain evidence="2 4">DSM 16346</strain>
    </source>
</reference>
<evidence type="ECO:0000313" key="5">
    <source>
        <dbReference type="Proteomes" id="UP000310541"/>
    </source>
</evidence>
<gene>
    <name evidence="2" type="ORF">AB986_18500</name>
    <name evidence="3" type="ORF">FBF83_16560</name>
</gene>
<reference evidence="3 5" key="2">
    <citation type="submission" date="2019-04" db="EMBL/GenBank/DDBJ databases">
        <title>Genome sequence of Bacillus hwajinpoensis strain Y2.</title>
        <authorList>
            <person name="Fair J.L."/>
            <person name="Maclea K.S."/>
        </authorList>
    </citation>
    <scope>NUCLEOTIDE SEQUENCE [LARGE SCALE GENOMIC DNA]</scope>
    <source>
        <strain evidence="3 5">Y2</strain>
    </source>
</reference>
<sequence length="79" mass="8859">MKKYIIFTISLICFYFIVNLLMSALVNTAFQSGWLGAWSKGQQLTESLTFGLLYNPIDLISLVISFVVSIFVTSKVKVS</sequence>
<feature type="transmembrane region" description="Helical" evidence="1">
    <location>
        <begin position="50"/>
        <end position="72"/>
    </location>
</feature>
<feature type="transmembrane region" description="Helical" evidence="1">
    <location>
        <begin position="7"/>
        <end position="30"/>
    </location>
</feature>
<keyword evidence="4" id="KW-1185">Reference proteome</keyword>
<dbReference type="EMBL" id="LELK01000009">
    <property type="protein sequence ID" value="KMM36125.1"/>
    <property type="molecule type" value="Genomic_DNA"/>
</dbReference>
<keyword evidence="1" id="KW-1133">Transmembrane helix</keyword>
<accession>A0A4U1MEZ4</accession>
<evidence type="ECO:0000256" key="1">
    <source>
        <dbReference type="SAM" id="Phobius"/>
    </source>
</evidence>
<evidence type="ECO:0000313" key="3">
    <source>
        <dbReference type="EMBL" id="TKD68810.1"/>
    </source>
</evidence>
<dbReference type="OrthoDB" id="2454526at2"/>
<keyword evidence="1" id="KW-0472">Membrane</keyword>